<dbReference type="EMBL" id="FOJG01000001">
    <property type="protein sequence ID" value="SEW27179.1"/>
    <property type="molecule type" value="Genomic_DNA"/>
</dbReference>
<evidence type="ECO:0000313" key="2">
    <source>
        <dbReference type="EMBL" id="SEW27179.1"/>
    </source>
</evidence>
<dbReference type="Proteomes" id="UP000199310">
    <property type="component" value="Unassembled WGS sequence"/>
</dbReference>
<dbReference type="RefSeq" id="WP_089892620.1">
    <property type="nucleotide sequence ID" value="NZ_FOJG01000001.1"/>
</dbReference>
<accession>A0A1I0QJR4</accession>
<evidence type="ECO:0000256" key="1">
    <source>
        <dbReference type="SAM" id="Phobius"/>
    </source>
</evidence>
<reference evidence="3" key="1">
    <citation type="submission" date="2016-10" db="EMBL/GenBank/DDBJ databases">
        <authorList>
            <person name="Varghese N."/>
            <person name="Submissions S."/>
        </authorList>
    </citation>
    <scope>NUCLEOTIDE SEQUENCE [LARGE SCALE GENOMIC DNA]</scope>
    <source>
        <strain evidence="3">DSM 3695</strain>
    </source>
</reference>
<sequence length="157" mass="17621">MNQAYFGIIGTLIGVIAGFALPNLKEIYNRRKPLYVEISKMGFSYPMSAYDDLHCDFTIYLYNNSTILKTFLLLCTETCSNNTAVFTVRYTGDDSRKPLDVVSVNPGSAMVLRLTATYFANGESANPDVSDENISFKFKVGEKTTIITTQSFYYSPY</sequence>
<gene>
    <name evidence="2" type="ORF">SAMN04488122_1511</name>
</gene>
<feature type="transmembrane region" description="Helical" evidence="1">
    <location>
        <begin position="6"/>
        <end position="24"/>
    </location>
</feature>
<evidence type="ECO:0000313" key="3">
    <source>
        <dbReference type="Proteomes" id="UP000199310"/>
    </source>
</evidence>
<keyword evidence="1" id="KW-0812">Transmembrane</keyword>
<organism evidence="2 3">
    <name type="scientific">Chitinophaga arvensicola</name>
    <dbReference type="NCBI Taxonomy" id="29529"/>
    <lineage>
        <taxon>Bacteria</taxon>
        <taxon>Pseudomonadati</taxon>
        <taxon>Bacteroidota</taxon>
        <taxon>Chitinophagia</taxon>
        <taxon>Chitinophagales</taxon>
        <taxon>Chitinophagaceae</taxon>
        <taxon>Chitinophaga</taxon>
    </lineage>
</organism>
<keyword evidence="1" id="KW-1133">Transmembrane helix</keyword>
<keyword evidence="3" id="KW-1185">Reference proteome</keyword>
<protein>
    <submittedName>
        <fullName evidence="2">Uncharacterized protein</fullName>
    </submittedName>
</protein>
<dbReference type="AlphaFoldDB" id="A0A1I0QJR4"/>
<name>A0A1I0QJR4_9BACT</name>
<keyword evidence="1" id="KW-0472">Membrane</keyword>
<proteinExistence type="predicted"/>